<dbReference type="Proteomes" id="UP001396334">
    <property type="component" value="Unassembled WGS sequence"/>
</dbReference>
<feature type="region of interest" description="Disordered" evidence="1">
    <location>
        <begin position="24"/>
        <end position="70"/>
    </location>
</feature>
<organism evidence="2 3">
    <name type="scientific">Hibiscus sabdariffa</name>
    <name type="common">roselle</name>
    <dbReference type="NCBI Taxonomy" id="183260"/>
    <lineage>
        <taxon>Eukaryota</taxon>
        <taxon>Viridiplantae</taxon>
        <taxon>Streptophyta</taxon>
        <taxon>Embryophyta</taxon>
        <taxon>Tracheophyta</taxon>
        <taxon>Spermatophyta</taxon>
        <taxon>Magnoliopsida</taxon>
        <taxon>eudicotyledons</taxon>
        <taxon>Gunneridae</taxon>
        <taxon>Pentapetalae</taxon>
        <taxon>rosids</taxon>
        <taxon>malvids</taxon>
        <taxon>Malvales</taxon>
        <taxon>Malvaceae</taxon>
        <taxon>Malvoideae</taxon>
        <taxon>Hibiscus</taxon>
    </lineage>
</organism>
<dbReference type="EMBL" id="JBBPBN010000026">
    <property type="protein sequence ID" value="KAK9008363.1"/>
    <property type="molecule type" value="Genomic_DNA"/>
</dbReference>
<reference evidence="2 3" key="1">
    <citation type="journal article" date="2024" name="G3 (Bethesda)">
        <title>Genome assembly of Hibiscus sabdariffa L. provides insights into metabolisms of medicinal natural products.</title>
        <authorList>
            <person name="Kim T."/>
        </authorList>
    </citation>
    <scope>NUCLEOTIDE SEQUENCE [LARGE SCALE GENOMIC DNA]</scope>
    <source>
        <strain evidence="2">TK-2024</strain>
        <tissue evidence="2">Old leaves</tissue>
    </source>
</reference>
<evidence type="ECO:0000256" key="1">
    <source>
        <dbReference type="SAM" id="MobiDB-lite"/>
    </source>
</evidence>
<accession>A0ABR2R6G3</accession>
<keyword evidence="3" id="KW-1185">Reference proteome</keyword>
<feature type="compositionally biased region" description="Polar residues" evidence="1">
    <location>
        <begin position="35"/>
        <end position="70"/>
    </location>
</feature>
<dbReference type="PANTHER" id="PTHR36030">
    <property type="entry name" value="CALMODULIN-BINDING DOMAIN-CONTAINING PROTEIN"/>
    <property type="match status" value="1"/>
</dbReference>
<name>A0ABR2R6G3_9ROSI</name>
<evidence type="ECO:0000313" key="3">
    <source>
        <dbReference type="Proteomes" id="UP001396334"/>
    </source>
</evidence>
<gene>
    <name evidence="2" type="ORF">V6N11_075261</name>
</gene>
<protein>
    <submittedName>
        <fullName evidence="2">Uncharacterized protein</fullName>
    </submittedName>
</protein>
<comment type="caution">
    <text evidence="2">The sequence shown here is derived from an EMBL/GenBank/DDBJ whole genome shotgun (WGS) entry which is preliminary data.</text>
</comment>
<evidence type="ECO:0000313" key="2">
    <source>
        <dbReference type="EMBL" id="KAK9008363.1"/>
    </source>
</evidence>
<sequence length="112" mass="12469">MESTKKKGLFFKGRLTKSLYSRVTAKPRPAPAAAHQQSSKVVPYSHASSNQPTGSFEQTTLPNPPFSTQRVTFNPTGFYDRNATKTWGPGDENVDMKAASFISNVRERFKLD</sequence>
<dbReference type="PANTHER" id="PTHR36030:SF1">
    <property type="entry name" value="CALMODULIN-BINDING DOMAIN-CONTAINING PROTEIN"/>
    <property type="match status" value="1"/>
</dbReference>
<proteinExistence type="predicted"/>